<feature type="transmembrane region" description="Helical" evidence="1">
    <location>
        <begin position="21"/>
        <end position="40"/>
    </location>
</feature>
<dbReference type="InterPro" id="IPR011990">
    <property type="entry name" value="TPR-like_helical_dom_sf"/>
</dbReference>
<evidence type="ECO:0000259" key="2">
    <source>
        <dbReference type="PROSITE" id="PS50943"/>
    </source>
</evidence>
<dbReference type="InterPro" id="IPR010982">
    <property type="entry name" value="Lambda_DNA-bd_dom_sf"/>
</dbReference>
<dbReference type="Proteomes" id="UP000656042">
    <property type="component" value="Unassembled WGS sequence"/>
</dbReference>
<dbReference type="EMBL" id="BMMX01000090">
    <property type="protein sequence ID" value="GGL21128.1"/>
    <property type="molecule type" value="Genomic_DNA"/>
</dbReference>
<dbReference type="SUPFAM" id="SSF81901">
    <property type="entry name" value="HCP-like"/>
    <property type="match status" value="1"/>
</dbReference>
<dbReference type="PROSITE" id="PS50943">
    <property type="entry name" value="HTH_CROC1"/>
    <property type="match status" value="1"/>
</dbReference>
<organism evidence="3 4">
    <name type="scientific">Mangrovihabitans endophyticus</name>
    <dbReference type="NCBI Taxonomy" id="1751298"/>
    <lineage>
        <taxon>Bacteria</taxon>
        <taxon>Bacillati</taxon>
        <taxon>Actinomycetota</taxon>
        <taxon>Actinomycetes</taxon>
        <taxon>Micromonosporales</taxon>
        <taxon>Micromonosporaceae</taxon>
        <taxon>Mangrovihabitans</taxon>
    </lineage>
</organism>
<accession>A0A8J3FS38</accession>
<dbReference type="InterPro" id="IPR001387">
    <property type="entry name" value="Cro/C1-type_HTH"/>
</dbReference>
<proteinExistence type="predicted"/>
<protein>
    <recommendedName>
        <fullName evidence="2">HTH cro/C1-type domain-containing protein</fullName>
    </recommendedName>
</protein>
<dbReference type="Gene3D" id="1.10.260.40">
    <property type="entry name" value="lambda repressor-like DNA-binding domains"/>
    <property type="match status" value="1"/>
</dbReference>
<comment type="caution">
    <text evidence="3">The sequence shown here is derived from an EMBL/GenBank/DDBJ whole genome shotgun (WGS) entry which is preliminary data.</text>
</comment>
<reference evidence="3" key="2">
    <citation type="submission" date="2020-09" db="EMBL/GenBank/DDBJ databases">
        <authorList>
            <person name="Sun Q."/>
            <person name="Zhou Y."/>
        </authorList>
    </citation>
    <scope>NUCLEOTIDE SEQUENCE</scope>
    <source>
        <strain evidence="3">CGMCC 4.7299</strain>
    </source>
</reference>
<keyword evidence="4" id="KW-1185">Reference proteome</keyword>
<evidence type="ECO:0000256" key="1">
    <source>
        <dbReference type="SAM" id="Phobius"/>
    </source>
</evidence>
<keyword evidence="1" id="KW-1133">Transmembrane helix</keyword>
<gene>
    <name evidence="3" type="ORF">GCM10012284_64740</name>
</gene>
<dbReference type="AlphaFoldDB" id="A0A8J3FS38"/>
<sequence length="400" mass="42356">MTTVAKWTGREAKALREARRMSIRAFAAHLGVATASVANWEKRGSRIRLRTETQEILDRVLAAAPAEAHDRFTALLNPPAGQTPPATGDGAERLRHALAHPGRADLATAAHLGEQIHHLDGAYHRTPSASLIGTASQRHAEISFLTSHAPAGPVRQQLLQTLAASAVLMGQLVWDAALRRDHKAALGYFDQAVRAGHAGGDSMSTARAQLRMSLVALYGQKNPVMGLHLASQAAATSHATSTAFTGLALLHAAEAHATMGQARDCETSLHTAGQLIDTTSPGDPAASLVNAEDTHRMAGSCHLRLGHPTQAARLLHVATRRGGTTKATAIAAANLTIAYAHQRQPDRAVASLHHAIDIIAATRGGGGLTTAFTALRTLNPWRTTPDVQHVHDRLHDLMTA</sequence>
<name>A0A8J3FS38_9ACTN</name>
<dbReference type="Gene3D" id="1.25.40.10">
    <property type="entry name" value="Tetratricopeptide repeat domain"/>
    <property type="match status" value="1"/>
</dbReference>
<feature type="domain" description="HTH cro/C1-type" evidence="2">
    <location>
        <begin position="13"/>
        <end position="42"/>
    </location>
</feature>
<keyword evidence="1" id="KW-0472">Membrane</keyword>
<evidence type="ECO:0000313" key="3">
    <source>
        <dbReference type="EMBL" id="GGL21128.1"/>
    </source>
</evidence>
<reference evidence="3" key="1">
    <citation type="journal article" date="2014" name="Int. J. Syst. Evol. Microbiol.">
        <title>Complete genome sequence of Corynebacterium casei LMG S-19264T (=DSM 44701T), isolated from a smear-ripened cheese.</title>
        <authorList>
            <consortium name="US DOE Joint Genome Institute (JGI-PGF)"/>
            <person name="Walter F."/>
            <person name="Albersmeier A."/>
            <person name="Kalinowski J."/>
            <person name="Ruckert C."/>
        </authorList>
    </citation>
    <scope>NUCLEOTIDE SEQUENCE</scope>
    <source>
        <strain evidence="3">CGMCC 4.7299</strain>
    </source>
</reference>
<dbReference type="RefSeq" id="WP_189083158.1">
    <property type="nucleotide sequence ID" value="NZ_BMMX01000090.1"/>
</dbReference>
<dbReference type="CDD" id="cd00093">
    <property type="entry name" value="HTH_XRE"/>
    <property type="match status" value="1"/>
</dbReference>
<evidence type="ECO:0000313" key="4">
    <source>
        <dbReference type="Proteomes" id="UP000656042"/>
    </source>
</evidence>
<keyword evidence="1" id="KW-0812">Transmembrane</keyword>
<dbReference type="GO" id="GO:0003677">
    <property type="term" value="F:DNA binding"/>
    <property type="evidence" value="ECO:0007669"/>
    <property type="project" value="InterPro"/>
</dbReference>